<organism evidence="5 6">
    <name type="scientific">Ceratobasidium theobromae</name>
    <dbReference type="NCBI Taxonomy" id="1582974"/>
    <lineage>
        <taxon>Eukaryota</taxon>
        <taxon>Fungi</taxon>
        <taxon>Dikarya</taxon>
        <taxon>Basidiomycota</taxon>
        <taxon>Agaricomycotina</taxon>
        <taxon>Agaricomycetes</taxon>
        <taxon>Cantharellales</taxon>
        <taxon>Ceratobasidiaceae</taxon>
        <taxon>Ceratobasidium</taxon>
    </lineage>
</organism>
<dbReference type="EMBL" id="SSOP01000074">
    <property type="protein sequence ID" value="KAB5592167.1"/>
    <property type="molecule type" value="Genomic_DNA"/>
</dbReference>
<dbReference type="InterPro" id="IPR016135">
    <property type="entry name" value="UBQ-conjugating_enzyme/RWD"/>
</dbReference>
<accession>A0A5N5QLJ1</accession>
<comment type="caution">
    <text evidence="5">The sequence shown here is derived from an EMBL/GenBank/DDBJ whole genome shotgun (WGS) entry which is preliminary data.</text>
</comment>
<dbReference type="InterPro" id="IPR057733">
    <property type="entry name" value="UBE2O-like_SH3-B"/>
</dbReference>
<dbReference type="Pfam" id="PF23043">
    <property type="entry name" value="SH3-B_UBE2O"/>
    <property type="match status" value="1"/>
</dbReference>
<evidence type="ECO:0000256" key="3">
    <source>
        <dbReference type="SAM" id="MobiDB-lite"/>
    </source>
</evidence>
<evidence type="ECO:0000259" key="4">
    <source>
        <dbReference type="Pfam" id="PF23043"/>
    </source>
</evidence>
<feature type="compositionally biased region" description="Acidic residues" evidence="3">
    <location>
        <begin position="652"/>
        <end position="680"/>
    </location>
</feature>
<evidence type="ECO:0000313" key="5">
    <source>
        <dbReference type="EMBL" id="KAB5592167.1"/>
    </source>
</evidence>
<dbReference type="PANTHER" id="PTHR46116:SF15">
    <property type="entry name" value="(E3-INDEPENDENT) E2 UBIQUITIN-CONJUGATING ENZYME"/>
    <property type="match status" value="1"/>
</dbReference>
<dbReference type="SUPFAM" id="SSF54495">
    <property type="entry name" value="UBC-like"/>
    <property type="match status" value="1"/>
</dbReference>
<dbReference type="Gene3D" id="3.10.110.10">
    <property type="entry name" value="Ubiquitin Conjugating Enzyme"/>
    <property type="match status" value="1"/>
</dbReference>
<keyword evidence="1" id="KW-0808">Transferase</keyword>
<name>A0A5N5QLJ1_9AGAM</name>
<keyword evidence="6" id="KW-1185">Reference proteome</keyword>
<feature type="domain" description="UBE2O-like SH3-B" evidence="4">
    <location>
        <begin position="383"/>
        <end position="439"/>
    </location>
</feature>
<dbReference type="AlphaFoldDB" id="A0A5N5QLJ1"/>
<reference evidence="5 6" key="1">
    <citation type="journal article" date="2019" name="Fungal Biol. Biotechnol.">
        <title>Draft genome sequence of fastidious pathogen Ceratobasidium theobromae, which causes vascular-streak dieback in Theobroma cacao.</title>
        <authorList>
            <person name="Ali S.S."/>
            <person name="Asman A."/>
            <person name="Shao J."/>
            <person name="Firmansyah A.P."/>
            <person name="Susilo A.W."/>
            <person name="Rosmana A."/>
            <person name="McMahon P."/>
            <person name="Junaid M."/>
            <person name="Guest D."/>
            <person name="Kheng T.Y."/>
            <person name="Meinhardt L.W."/>
            <person name="Bailey B.A."/>
        </authorList>
    </citation>
    <scope>NUCLEOTIDE SEQUENCE [LARGE SCALE GENOMIC DNA]</scope>
    <source>
        <strain evidence="5 6">CT2</strain>
    </source>
</reference>
<proteinExistence type="predicted"/>
<keyword evidence="2" id="KW-0833">Ubl conjugation pathway</keyword>
<feature type="compositionally biased region" description="Pro residues" evidence="3">
    <location>
        <begin position="695"/>
        <end position="705"/>
    </location>
</feature>
<evidence type="ECO:0000313" key="6">
    <source>
        <dbReference type="Proteomes" id="UP000383932"/>
    </source>
</evidence>
<protein>
    <submittedName>
        <fullName evidence="5">Ubiquitin-conjugating enzyme</fullName>
    </submittedName>
</protein>
<dbReference type="PANTHER" id="PTHR46116">
    <property type="entry name" value="(E3-INDEPENDENT) E2 UBIQUITIN-CONJUGATING ENZYME"/>
    <property type="match status" value="1"/>
</dbReference>
<sequence length="1006" mass="111905">MSRNYTRALTSVAKYSPAFLSPPPRCHGPQTELQTRCQGTFCLVSSFTDFLQFYSEDIVRKIADPARVAMVGRSWHDADDQAPPVNPADPLERPLKRGEFGITDIEHRTRHIVPESDYQLVDRTFRVGDVCKRSIDDVASAVVLDVRCQLRLKHAISGAQVPEWIHGDAVENKPGVMLGDYVVCDDWVGQVEEIFDEAIILINDKELIRVADMGGRFAVGDRGTDILPATGHAPFTMGTNQCILEVQPSVLAISWLAVNQWVRPLPPPHFYTHTPQLTPEDSANRPRPERFWTADDLHRLTYVKIRSESITRVPDRVVFKDPEMYQRYNILKTQHQGESGRILEVDTLIVTESRSTIKIMWQDATIEEVLGTTIIPYLNVDEYDCWPGDFVRWKNEDETRVAVVQSTHAQNRTARVMWYDTSTTQPQYEVVSVLELDPHGPSGTESFGVRRGDFVFLHRPGTTNGAQLPAVPRIGELEDWVREPPPMAAPPSHTHDGTHFHTHSPPDENGHFHMYSSGGNEAPYDVSLSEAGWRGTMATLGMKLAEEGAAKSAPEEHLGQEKRVVRVQGFKGGQVGWFGEVMNLTTTGLIEVVLPHGEMVQVPLERVTLLNNEGIDELGVWPDDNMSMSEGSSYASEQVMEEVLYPDGAPPEGEEVDGWETEGSGGDEDMQSAESEWGDEQADKDRDEDMVVPGGPIPASPLPPAPEEEAPVAELLPQAGPSTGITSQGSILDTLDESTSPWHRFEILSSAPVDHAYYAQKTTSAQPPKAFLTRLSKEFKVLASNTILVRAYEDRSDLLRCLIIGPQNTPYEDAPFVIDWFLDSSFPQTPPQAHFLSWTNGNGRVNPSESWSAARSSLLQAFVSIQGLVLVKEPRRMTSSEGQKRALSIGKSLGFTCTRSDAVCSRLYSEKAYVLSRGFVRRALEIEIGGLETEIDWYYIKQGRLAKVIADARALITRSEAGEYEVPKEPLKESDPAVGVLSEGAVIMLRRTLDKLESILKEKTKS</sequence>
<dbReference type="GO" id="GO:0061631">
    <property type="term" value="F:ubiquitin conjugating enzyme activity"/>
    <property type="evidence" value="ECO:0007669"/>
    <property type="project" value="TreeGrafter"/>
</dbReference>
<feature type="region of interest" description="Disordered" evidence="3">
    <location>
        <begin position="646"/>
        <end position="709"/>
    </location>
</feature>
<gene>
    <name evidence="5" type="ORF">CTheo_4375</name>
</gene>
<evidence type="ECO:0000256" key="2">
    <source>
        <dbReference type="ARBA" id="ARBA00022786"/>
    </source>
</evidence>
<dbReference type="OrthoDB" id="1926878at2759"/>
<dbReference type="Proteomes" id="UP000383932">
    <property type="component" value="Unassembled WGS sequence"/>
</dbReference>
<evidence type="ECO:0000256" key="1">
    <source>
        <dbReference type="ARBA" id="ARBA00022679"/>
    </source>
</evidence>